<name>A0A2P5D357_PARAD</name>
<dbReference type="InterPro" id="IPR036047">
    <property type="entry name" value="F-box-like_dom_sf"/>
</dbReference>
<dbReference type="OrthoDB" id="1916346at2759"/>
<reference evidence="4" key="1">
    <citation type="submission" date="2016-06" db="EMBL/GenBank/DDBJ databases">
        <title>Parallel loss of symbiosis genes in relatives of nitrogen-fixing non-legume Parasponia.</title>
        <authorList>
            <person name="Van Velzen R."/>
            <person name="Holmer R."/>
            <person name="Bu F."/>
            <person name="Rutten L."/>
            <person name="Van Zeijl A."/>
            <person name="Liu W."/>
            <person name="Santuari L."/>
            <person name="Cao Q."/>
            <person name="Sharma T."/>
            <person name="Shen D."/>
            <person name="Roswanjaya Y."/>
            <person name="Wardhani T."/>
            <person name="Kalhor M.S."/>
            <person name="Jansen J."/>
            <person name="Van den Hoogen J."/>
            <person name="Gungor B."/>
            <person name="Hartog M."/>
            <person name="Hontelez J."/>
            <person name="Verver J."/>
            <person name="Yang W.-C."/>
            <person name="Schijlen E."/>
            <person name="Repin R."/>
            <person name="Schilthuizen M."/>
            <person name="Schranz E."/>
            <person name="Heidstra R."/>
            <person name="Miyata K."/>
            <person name="Fedorova E."/>
            <person name="Kohlen W."/>
            <person name="Bisseling T."/>
            <person name="Smit S."/>
            <person name="Geurts R."/>
        </authorList>
    </citation>
    <scope>NUCLEOTIDE SEQUENCE [LARGE SCALE GENOMIC DNA]</scope>
    <source>
        <strain evidence="4">cv. WU1-14</strain>
    </source>
</reference>
<evidence type="ECO:0000313" key="3">
    <source>
        <dbReference type="EMBL" id="PON67685.1"/>
    </source>
</evidence>
<dbReference type="InterPro" id="IPR001810">
    <property type="entry name" value="F-box_dom"/>
</dbReference>
<dbReference type="InterPro" id="IPR006527">
    <property type="entry name" value="F-box-assoc_dom_typ1"/>
</dbReference>
<dbReference type="Pfam" id="PF07734">
    <property type="entry name" value="FBA_1"/>
    <property type="match status" value="1"/>
</dbReference>
<dbReference type="InterPro" id="IPR017451">
    <property type="entry name" value="F-box-assoc_interact_dom"/>
</dbReference>
<dbReference type="PANTHER" id="PTHR35546">
    <property type="entry name" value="F-BOX PROTEIN INTERACTION DOMAIN PROTEIN-RELATED"/>
    <property type="match status" value="1"/>
</dbReference>
<dbReference type="Pfam" id="PF00646">
    <property type="entry name" value="F-box"/>
    <property type="match status" value="1"/>
</dbReference>
<feature type="domain" description="F-box" evidence="1">
    <location>
        <begin position="87"/>
        <end position="116"/>
    </location>
</feature>
<organism evidence="3 4">
    <name type="scientific">Parasponia andersonii</name>
    <name type="common">Sponia andersonii</name>
    <dbReference type="NCBI Taxonomy" id="3476"/>
    <lineage>
        <taxon>Eukaryota</taxon>
        <taxon>Viridiplantae</taxon>
        <taxon>Streptophyta</taxon>
        <taxon>Embryophyta</taxon>
        <taxon>Tracheophyta</taxon>
        <taxon>Spermatophyta</taxon>
        <taxon>Magnoliopsida</taxon>
        <taxon>eudicotyledons</taxon>
        <taxon>Gunneridae</taxon>
        <taxon>Pentapetalae</taxon>
        <taxon>rosids</taxon>
        <taxon>fabids</taxon>
        <taxon>Rosales</taxon>
        <taxon>Cannabaceae</taxon>
        <taxon>Parasponia</taxon>
    </lineage>
</organism>
<dbReference type="PANTHER" id="PTHR35546:SF25">
    <property type="entry name" value="F-BOX DOMAIN-CONTAINING PROTEIN"/>
    <property type="match status" value="1"/>
</dbReference>
<proteinExistence type="predicted"/>
<feature type="domain" description="F-box associated beta-propeller type 1" evidence="2">
    <location>
        <begin position="170"/>
        <end position="320"/>
    </location>
</feature>
<dbReference type="EMBL" id="JXTB01000069">
    <property type="protein sequence ID" value="PON67685.1"/>
    <property type="molecule type" value="Genomic_DNA"/>
</dbReference>
<dbReference type="SUPFAM" id="SSF81383">
    <property type="entry name" value="F-box domain"/>
    <property type="match status" value="1"/>
</dbReference>
<evidence type="ECO:0000259" key="2">
    <source>
        <dbReference type="Pfam" id="PF07734"/>
    </source>
</evidence>
<dbReference type="Proteomes" id="UP000237105">
    <property type="component" value="Unassembled WGS sequence"/>
</dbReference>
<dbReference type="STRING" id="3476.A0A2P5D357"/>
<gene>
    <name evidence="3" type="ORF">PanWU01x14_101090</name>
</gene>
<keyword evidence="4" id="KW-1185">Reference proteome</keyword>
<dbReference type="AlphaFoldDB" id="A0A2P5D357"/>
<evidence type="ECO:0000313" key="4">
    <source>
        <dbReference type="Proteomes" id="UP000237105"/>
    </source>
</evidence>
<protein>
    <submittedName>
        <fullName evidence="3">F-box domain containing protein</fullName>
    </submittedName>
</protein>
<accession>A0A2P5D357</accession>
<dbReference type="Gene3D" id="1.20.1280.50">
    <property type="match status" value="1"/>
</dbReference>
<comment type="caution">
    <text evidence="3">The sequence shown here is derived from an EMBL/GenBank/DDBJ whole genome shotgun (WGS) entry which is preliminary data.</text>
</comment>
<dbReference type="InterPro" id="IPR055290">
    <property type="entry name" value="At3g26010-like"/>
</dbReference>
<sequence>MMMIAETKDLKAMDIVDDKLGDSEEDTFDFEDSQQEMTCSPYANLKAKEDCGMLYPAIEVGQILVEYSKISKFKKHKEEMTIQDVAKELVLRFLPAKTLCRFRLVCKEWNHWITNPFLVHLHSFGFRDISGLFCQSPRGKPHFISLNPRAYGVPSPTLSFLPEDVTIRAASNGLLCCQSHNIDPAYYICNPATKEWKLLRKPTYYHGPKSVVALNFEPSMLNFKANFELICAIPIPDNPVVYFEIYSSRSDSWRVADTECWEPKALEFKGDGFLLKGVAFWETCSGAVLAFDLTDEQYGMLPTPPSSESSLGVLTEMHGELCYILPHEKTDEPRIDVYGGWNLSLKYKIPLNSEVPDHITGELRPLPCVNGDVLMVLLGTRLCACNVKEGKLKMINSNVLSSGAENLKFLPYVNSLTPVGHQYVESKDFYH</sequence>
<dbReference type="NCBIfam" id="TIGR01640">
    <property type="entry name" value="F_box_assoc_1"/>
    <property type="match status" value="1"/>
</dbReference>
<evidence type="ECO:0000259" key="1">
    <source>
        <dbReference type="Pfam" id="PF00646"/>
    </source>
</evidence>